<dbReference type="Proteomes" id="UP000184512">
    <property type="component" value="Unassembled WGS sequence"/>
</dbReference>
<dbReference type="AlphaFoldDB" id="A0A1M6DS13"/>
<gene>
    <name evidence="4" type="ORF">SAMN02745244_00986</name>
</gene>
<evidence type="ECO:0000259" key="3">
    <source>
        <dbReference type="SMART" id="SM00047"/>
    </source>
</evidence>
<dbReference type="InterPro" id="IPR051056">
    <property type="entry name" value="Glycosyl_Hydrolase_73"/>
</dbReference>
<accession>A0A1M6DS13</accession>
<reference evidence="4 5" key="1">
    <citation type="submission" date="2016-11" db="EMBL/GenBank/DDBJ databases">
        <authorList>
            <person name="Jaros S."/>
            <person name="Januszkiewicz K."/>
            <person name="Wedrychowicz H."/>
        </authorList>
    </citation>
    <scope>NUCLEOTIDE SEQUENCE [LARGE SCALE GENOMIC DNA]</scope>
    <source>
        <strain evidence="4 5">DSM 12906</strain>
    </source>
</reference>
<dbReference type="InterPro" id="IPR002901">
    <property type="entry name" value="MGlyc_endo_b_GlcNAc-like_dom"/>
</dbReference>
<protein>
    <submittedName>
        <fullName evidence="4">Flagellum-specific peptidoglycan hydrolase FlgJ</fullName>
    </submittedName>
</protein>
<dbReference type="SMART" id="SM00047">
    <property type="entry name" value="LYZ2"/>
    <property type="match status" value="1"/>
</dbReference>
<dbReference type="Pfam" id="PF01832">
    <property type="entry name" value="Glucosaminidase"/>
    <property type="match status" value="1"/>
</dbReference>
<evidence type="ECO:0000256" key="1">
    <source>
        <dbReference type="ARBA" id="ARBA00022801"/>
    </source>
</evidence>
<dbReference type="Gene3D" id="1.10.101.10">
    <property type="entry name" value="PGBD-like superfamily/PGBD"/>
    <property type="match status" value="2"/>
</dbReference>
<keyword evidence="1 4" id="KW-0378">Hydrolase</keyword>
<keyword evidence="2" id="KW-0732">Signal</keyword>
<dbReference type="InterPro" id="IPR002477">
    <property type="entry name" value="Peptidoglycan-bd-like"/>
</dbReference>
<dbReference type="InterPro" id="IPR036366">
    <property type="entry name" value="PGBDSf"/>
</dbReference>
<dbReference type="EMBL" id="FQZG01000014">
    <property type="protein sequence ID" value="SHI76001.1"/>
    <property type="molecule type" value="Genomic_DNA"/>
</dbReference>
<dbReference type="SUPFAM" id="SSF47090">
    <property type="entry name" value="PGBD-like"/>
    <property type="match status" value="2"/>
</dbReference>
<feature type="signal peptide" evidence="2">
    <location>
        <begin position="1"/>
        <end position="26"/>
    </location>
</feature>
<feature type="chain" id="PRO_5013359520" evidence="2">
    <location>
        <begin position="27"/>
        <end position="358"/>
    </location>
</feature>
<evidence type="ECO:0000313" key="4">
    <source>
        <dbReference type="EMBL" id="SHI76001.1"/>
    </source>
</evidence>
<keyword evidence="5" id="KW-1185">Reference proteome</keyword>
<dbReference type="Gene3D" id="1.10.530.10">
    <property type="match status" value="1"/>
</dbReference>
<dbReference type="OrthoDB" id="3734014at2"/>
<organism evidence="4 5">
    <name type="scientific">Tessaracoccus bendigoensis DSM 12906</name>
    <dbReference type="NCBI Taxonomy" id="1123357"/>
    <lineage>
        <taxon>Bacteria</taxon>
        <taxon>Bacillati</taxon>
        <taxon>Actinomycetota</taxon>
        <taxon>Actinomycetes</taxon>
        <taxon>Propionibacteriales</taxon>
        <taxon>Propionibacteriaceae</taxon>
        <taxon>Tessaracoccus</taxon>
    </lineage>
</organism>
<feature type="domain" description="Mannosyl-glycoprotein endo-beta-N-acetylglucosamidase-like" evidence="3">
    <location>
        <begin position="23"/>
        <end position="195"/>
    </location>
</feature>
<evidence type="ECO:0000313" key="5">
    <source>
        <dbReference type="Proteomes" id="UP000184512"/>
    </source>
</evidence>
<name>A0A1M6DS13_9ACTN</name>
<dbReference type="STRING" id="1123357.SAMN02745244_00986"/>
<dbReference type="RefSeq" id="WP_073186434.1">
    <property type="nucleotide sequence ID" value="NZ_FQZG01000014.1"/>
</dbReference>
<dbReference type="InterPro" id="IPR036365">
    <property type="entry name" value="PGBD-like_sf"/>
</dbReference>
<dbReference type="GO" id="GO:0004040">
    <property type="term" value="F:amidase activity"/>
    <property type="evidence" value="ECO:0007669"/>
    <property type="project" value="InterPro"/>
</dbReference>
<sequence>MRWIKVAVAAALVLGIAAIVPNQATASVQSEFIEKLVKPAQENERKTGIPSSVAIGMAALETGWGRSKMAGDYTVDKGLPTETVYKVNTLFNIKCTSTKSPYQTGCVPVRTAEYKPDGAQYFIVDEFRTYASWGDSILDYGRLLTSASRYAKAFEYKAHPDQFVTEVRSGGYATDPSYATQVISIMRSYDLYRYNLSGAGSGFPSGMGDGGTSGGSDAGTGFAVGGDFPAYQSGSSGQGVKTLQLLLNAADAAGLEADGSYGKLTAAAVSSFQKKQGITSTGTMDDQTWEKLLPSLKAGSSGPAVTALQGELNEAGHDVDVVGSFGEATTKAVGAFQKANRIKETGRVDSLTWARLIG</sequence>
<dbReference type="PANTHER" id="PTHR33308:SF9">
    <property type="entry name" value="PEPTIDOGLYCAN HYDROLASE FLGJ"/>
    <property type="match status" value="1"/>
</dbReference>
<evidence type="ECO:0000256" key="2">
    <source>
        <dbReference type="SAM" id="SignalP"/>
    </source>
</evidence>
<proteinExistence type="predicted"/>
<dbReference type="PANTHER" id="PTHR33308">
    <property type="entry name" value="PEPTIDOGLYCAN HYDROLASE FLGJ"/>
    <property type="match status" value="1"/>
</dbReference>
<dbReference type="Pfam" id="PF01471">
    <property type="entry name" value="PG_binding_1"/>
    <property type="match status" value="2"/>
</dbReference>